<feature type="binding site" evidence="7">
    <location>
        <position position="134"/>
    </location>
    <ligand>
        <name>Zn(2+)</name>
        <dbReference type="ChEBI" id="CHEBI:29105"/>
    </ligand>
</feature>
<dbReference type="NCBIfam" id="TIGR03328">
    <property type="entry name" value="salvage_mtnB"/>
    <property type="match status" value="1"/>
</dbReference>
<dbReference type="SMART" id="SM01007">
    <property type="entry name" value="Aldolase_II"/>
    <property type="match status" value="1"/>
</dbReference>
<evidence type="ECO:0000256" key="1">
    <source>
        <dbReference type="ARBA" id="ARBA00022490"/>
    </source>
</evidence>
<organism evidence="9 10">
    <name type="scientific">Sporothrix stenoceras</name>
    <dbReference type="NCBI Taxonomy" id="5173"/>
    <lineage>
        <taxon>Eukaryota</taxon>
        <taxon>Fungi</taxon>
        <taxon>Dikarya</taxon>
        <taxon>Ascomycota</taxon>
        <taxon>Pezizomycotina</taxon>
        <taxon>Sordariomycetes</taxon>
        <taxon>Sordariomycetidae</taxon>
        <taxon>Ophiostomatales</taxon>
        <taxon>Ophiostomataceae</taxon>
        <taxon>Sporothrix</taxon>
    </lineage>
</organism>
<keyword evidence="1 7" id="KW-0963">Cytoplasm</keyword>
<evidence type="ECO:0000313" key="9">
    <source>
        <dbReference type="EMBL" id="KAL1891630.1"/>
    </source>
</evidence>
<comment type="caution">
    <text evidence="9">The sequence shown here is derived from an EMBL/GenBank/DDBJ whole genome shotgun (WGS) entry which is preliminary data.</text>
</comment>
<name>A0ABR3YUX4_9PEZI</name>
<feature type="domain" description="Class II aldolase/adducin N-terminal" evidence="8">
    <location>
        <begin position="23"/>
        <end position="250"/>
    </location>
</feature>
<dbReference type="InterPro" id="IPR027514">
    <property type="entry name" value="Salvage_MtnB_euk"/>
</dbReference>
<feature type="binding site" evidence="7">
    <location>
        <position position="116"/>
    </location>
    <ligand>
        <name>substrate</name>
    </ligand>
</feature>
<keyword evidence="4 7" id="KW-0862">Zinc</keyword>
<comment type="catalytic activity">
    <reaction evidence="7">
        <text>5-(methylsulfanyl)-D-ribulose 1-phosphate = 5-methylsulfanyl-2,3-dioxopentyl phosphate + H2O</text>
        <dbReference type="Rhea" id="RHEA:15549"/>
        <dbReference type="ChEBI" id="CHEBI:15377"/>
        <dbReference type="ChEBI" id="CHEBI:58548"/>
        <dbReference type="ChEBI" id="CHEBI:58828"/>
        <dbReference type="EC" id="4.2.1.109"/>
    </reaction>
</comment>
<dbReference type="EC" id="4.2.1.109" evidence="7"/>
<keyword evidence="6 7" id="KW-0456">Lyase</keyword>
<dbReference type="PANTHER" id="PTHR10640">
    <property type="entry name" value="METHYLTHIORIBULOSE-1-PHOSPHATE DEHYDRATASE"/>
    <property type="match status" value="1"/>
</dbReference>
<comment type="pathway">
    <text evidence="7">Amino-acid biosynthesis; L-methionine biosynthesis via salvage pathway; L-methionine from S-methyl-5-thio-alpha-D-ribose 1-phosphate: step 2/6.</text>
</comment>
<dbReference type="PANTHER" id="PTHR10640:SF7">
    <property type="entry name" value="METHYLTHIORIBULOSE-1-PHOSPHATE DEHYDRATASE"/>
    <property type="match status" value="1"/>
</dbReference>
<comment type="function">
    <text evidence="7">Catalyzes the dehydration of methylthioribulose-1-phosphate (MTRu-1-P) into 2,3-diketo-5-methylthiopentyl-1-phosphate (DK-MTP-1-P).</text>
</comment>
<evidence type="ECO:0000256" key="4">
    <source>
        <dbReference type="ARBA" id="ARBA00022833"/>
    </source>
</evidence>
<protein>
    <recommendedName>
        <fullName evidence="7">Methylthioribulose-1-phosphate dehydratase</fullName>
        <shortName evidence="7">MTRu-1-P dehydratase</shortName>
        <ecNumber evidence="7">4.2.1.109</ecNumber>
    </recommendedName>
</protein>
<dbReference type="InterPro" id="IPR036409">
    <property type="entry name" value="Aldolase_II/adducin_N_sf"/>
</dbReference>
<keyword evidence="5 7" id="KW-0486">Methionine biosynthesis</keyword>
<feature type="binding site" evidence="7">
    <location>
        <position position="136"/>
    </location>
    <ligand>
        <name>Zn(2+)</name>
        <dbReference type="ChEBI" id="CHEBI:29105"/>
    </ligand>
</feature>
<gene>
    <name evidence="7 9" type="primary">MDE1</name>
    <name evidence="9" type="ORF">Sste5346_007546</name>
</gene>
<evidence type="ECO:0000256" key="7">
    <source>
        <dbReference type="HAMAP-Rule" id="MF_03116"/>
    </source>
</evidence>
<dbReference type="EMBL" id="JAWCUI010000051">
    <property type="protein sequence ID" value="KAL1891630.1"/>
    <property type="molecule type" value="Genomic_DNA"/>
</dbReference>
<evidence type="ECO:0000313" key="10">
    <source>
        <dbReference type="Proteomes" id="UP001583186"/>
    </source>
</evidence>
<dbReference type="Pfam" id="PF00596">
    <property type="entry name" value="Aldolase_II"/>
    <property type="match status" value="1"/>
</dbReference>
<accession>A0ABR3YUX4</accession>
<keyword evidence="2 7" id="KW-0028">Amino-acid biosynthesis</keyword>
<dbReference type="InterPro" id="IPR001303">
    <property type="entry name" value="Aldolase_II/adducin_N"/>
</dbReference>
<feature type="binding site" evidence="7">
    <location>
        <position position="223"/>
    </location>
    <ligand>
        <name>Zn(2+)</name>
        <dbReference type="ChEBI" id="CHEBI:29105"/>
    </ligand>
</feature>
<proteinExistence type="inferred from homology"/>
<dbReference type="GO" id="GO:0046570">
    <property type="term" value="F:methylthioribulose 1-phosphate dehydratase activity"/>
    <property type="evidence" value="ECO:0007669"/>
    <property type="project" value="UniProtKB-EC"/>
</dbReference>
<keyword evidence="10" id="KW-1185">Reference proteome</keyword>
<dbReference type="HAMAP" id="MF_03116">
    <property type="entry name" value="Salvage_MtnB_euk"/>
    <property type="match status" value="1"/>
</dbReference>
<dbReference type="InterPro" id="IPR017714">
    <property type="entry name" value="MethylthioRu-1-P_deHdtase_MtnB"/>
</dbReference>
<dbReference type="Proteomes" id="UP001583186">
    <property type="component" value="Unassembled WGS sequence"/>
</dbReference>
<evidence type="ECO:0000259" key="8">
    <source>
        <dbReference type="SMART" id="SM01007"/>
    </source>
</evidence>
<dbReference type="SUPFAM" id="SSF53639">
    <property type="entry name" value="AraD/HMP-PK domain-like"/>
    <property type="match status" value="1"/>
</dbReference>
<comment type="cofactor">
    <cofactor evidence="7">
        <name>Zn(2+)</name>
        <dbReference type="ChEBI" id="CHEBI:29105"/>
    </cofactor>
    <text evidence="7">Binds 1 zinc ion per subunit.</text>
</comment>
<feature type="active site" description="Proton donor/acceptor" evidence="7">
    <location>
        <position position="166"/>
    </location>
</feature>
<keyword evidence="3 7" id="KW-0479">Metal-binding</keyword>
<comment type="subcellular location">
    <subcellularLocation>
        <location evidence="7">Cytoplasm</location>
    </subcellularLocation>
</comment>
<evidence type="ECO:0000256" key="3">
    <source>
        <dbReference type="ARBA" id="ARBA00022723"/>
    </source>
</evidence>
<evidence type="ECO:0000256" key="5">
    <source>
        <dbReference type="ARBA" id="ARBA00023167"/>
    </source>
</evidence>
<evidence type="ECO:0000256" key="2">
    <source>
        <dbReference type="ARBA" id="ARBA00022605"/>
    </source>
</evidence>
<sequence>MSGEAANNNEQLVISDDPKHPANLVPSLCAKFWTLGWVTGTGGGASIRDGPSHSDLVYIAPSGVQKELMKNTDIYVMSLEAQAKLENEQKETGKYNAYRPDRTYLRSPASLKPSQCTPLFLAAFTKRRAGCCIHTHSQWAVLVTILLEHDQRHARNRREFCINNVEQIKGFRRGFRRTGNLGYHDTLRIPVIENTPQEEDLTPFLEEALEEYPDTYAVLVRRHGVYVWGDTPDKAKVYAECYDYLFQLAVEMHKLGLPWISDVKPVDLKRNQ</sequence>
<dbReference type="Gene3D" id="3.40.225.10">
    <property type="entry name" value="Class II aldolase/adducin N-terminal domain"/>
    <property type="match status" value="1"/>
</dbReference>
<comment type="similarity">
    <text evidence="7">Belongs to the aldolase class II family. MtnB subfamily.</text>
</comment>
<reference evidence="9 10" key="1">
    <citation type="journal article" date="2024" name="IMA Fungus">
        <title>IMA Genome - F19 : A genome assembly and annotation guide to empower mycologists, including annotated draft genome sequences of Ceratocystis pirilliformis, Diaporthe australafricana, Fusarium ophioides, Paecilomyces lecythidis, and Sporothrix stenoceras.</title>
        <authorList>
            <person name="Aylward J."/>
            <person name="Wilson A.M."/>
            <person name="Visagie C.M."/>
            <person name="Spraker J."/>
            <person name="Barnes I."/>
            <person name="Buitendag C."/>
            <person name="Ceriani C."/>
            <person name="Del Mar Angel L."/>
            <person name="du Plessis D."/>
            <person name="Fuchs T."/>
            <person name="Gasser K."/>
            <person name="Kramer D."/>
            <person name="Li W."/>
            <person name="Munsamy K."/>
            <person name="Piso A."/>
            <person name="Price J.L."/>
            <person name="Sonnekus B."/>
            <person name="Thomas C."/>
            <person name="van der Nest A."/>
            <person name="van Dijk A."/>
            <person name="van Heerden A."/>
            <person name="van Vuuren N."/>
            <person name="Yilmaz N."/>
            <person name="Duong T.A."/>
            <person name="van der Merwe N.A."/>
            <person name="Wingfield M.J."/>
            <person name="Wingfield B.D."/>
        </authorList>
    </citation>
    <scope>NUCLEOTIDE SEQUENCE [LARGE SCALE GENOMIC DNA]</scope>
    <source>
        <strain evidence="9 10">CMW 5346</strain>
    </source>
</reference>
<evidence type="ECO:0000256" key="6">
    <source>
        <dbReference type="ARBA" id="ARBA00023239"/>
    </source>
</evidence>